<dbReference type="GO" id="GO:0016740">
    <property type="term" value="F:transferase activity"/>
    <property type="evidence" value="ECO:0007669"/>
    <property type="project" value="UniProtKB-KW"/>
</dbReference>
<dbReference type="InterPro" id="IPR002575">
    <property type="entry name" value="Aminoglycoside_PTrfase"/>
</dbReference>
<proteinExistence type="predicted"/>
<reference evidence="2 3" key="1">
    <citation type="submission" date="2016-10" db="EMBL/GenBank/DDBJ databases">
        <authorList>
            <person name="de Groot N.N."/>
        </authorList>
    </citation>
    <scope>NUCLEOTIDE SEQUENCE [LARGE SCALE GENOMIC DNA]</scope>
    <source>
        <strain evidence="2 3">CGMCC 1.3702</strain>
    </source>
</reference>
<dbReference type="InterPro" id="IPR011009">
    <property type="entry name" value="Kinase-like_dom_sf"/>
</dbReference>
<dbReference type="SUPFAM" id="SSF56112">
    <property type="entry name" value="Protein kinase-like (PK-like)"/>
    <property type="match status" value="1"/>
</dbReference>
<dbReference type="Proteomes" id="UP000198642">
    <property type="component" value="Unassembled WGS sequence"/>
</dbReference>
<accession>A0A1I0UYC9</accession>
<organism evidence="2 3">
    <name type="scientific">Lentibacillus halodurans</name>
    <dbReference type="NCBI Taxonomy" id="237679"/>
    <lineage>
        <taxon>Bacteria</taxon>
        <taxon>Bacillati</taxon>
        <taxon>Bacillota</taxon>
        <taxon>Bacilli</taxon>
        <taxon>Bacillales</taxon>
        <taxon>Bacillaceae</taxon>
        <taxon>Lentibacillus</taxon>
    </lineage>
</organism>
<keyword evidence="3" id="KW-1185">Reference proteome</keyword>
<dbReference type="Gene3D" id="3.90.1200.10">
    <property type="match status" value="1"/>
</dbReference>
<evidence type="ECO:0000259" key="1">
    <source>
        <dbReference type="Pfam" id="PF01636"/>
    </source>
</evidence>
<dbReference type="AlphaFoldDB" id="A0A1I0UYC9"/>
<evidence type="ECO:0000313" key="3">
    <source>
        <dbReference type="Proteomes" id="UP000198642"/>
    </source>
</evidence>
<protein>
    <submittedName>
        <fullName evidence="2">Phosphotransferase enzyme family protein</fullName>
    </submittedName>
</protein>
<name>A0A1I0UYC9_9BACI</name>
<keyword evidence="2" id="KW-0808">Transferase</keyword>
<evidence type="ECO:0000313" key="2">
    <source>
        <dbReference type="EMBL" id="SFA69061.1"/>
    </source>
</evidence>
<dbReference type="InterPro" id="IPR047175">
    <property type="entry name" value="CotS-like"/>
</dbReference>
<dbReference type="GO" id="GO:0042601">
    <property type="term" value="C:endospore-forming forespore"/>
    <property type="evidence" value="ECO:0007669"/>
    <property type="project" value="TreeGrafter"/>
</dbReference>
<dbReference type="PANTHER" id="PTHR39179:SF3">
    <property type="entry name" value="COTS-RELATED PROTEIN"/>
    <property type="match status" value="1"/>
</dbReference>
<feature type="domain" description="Aminoglycoside phosphotransferase" evidence="1">
    <location>
        <begin position="28"/>
        <end position="228"/>
    </location>
</feature>
<dbReference type="PANTHER" id="PTHR39179">
    <property type="entry name" value="SPORE COAT PROTEIN I"/>
    <property type="match status" value="1"/>
</dbReference>
<dbReference type="Pfam" id="PF01636">
    <property type="entry name" value="APH"/>
    <property type="match status" value="1"/>
</dbReference>
<gene>
    <name evidence="2" type="ORF">SAMN04488072_10131</name>
</gene>
<sequence>MSINRLSSFLQKKGMLQPRHMTSVNKHVFYVETNHRERLILKRHHNHSRVEQQWNFFEQQSSYIPVPFQRFPNQKPFLYDNGMYWTISPYIPGQKLNYMAERDRVEALKSIQTFHNETEGIKLRYPLKKEIFYIRWYKRLQNFRNTESIFKEYGFLGLYKDMVQTAEKHLQYVSAYNWFELERAARKSGTWSHGDVASHNFIRYSGRIYLIDFDLLSCAPPLYDYIQLGQRFLPYLNWNAERLLSYKIVQNKYLKPWLHALFIPSDVMREWLYYIHSSPGRLMYGYLARMKEDWVKRQSFVKNAQNMLN</sequence>
<dbReference type="EMBL" id="FOJW01000001">
    <property type="protein sequence ID" value="SFA69061.1"/>
    <property type="molecule type" value="Genomic_DNA"/>
</dbReference>
<dbReference type="STRING" id="237679.SAMN04488072_10131"/>